<evidence type="ECO:0000259" key="2">
    <source>
        <dbReference type="Pfam" id="PF00534"/>
    </source>
</evidence>
<organism evidence="4 5">
    <name type="scientific">Psychroserpens algicola</name>
    <dbReference type="NCBI Taxonomy" id="1719034"/>
    <lineage>
        <taxon>Bacteria</taxon>
        <taxon>Pseudomonadati</taxon>
        <taxon>Bacteroidota</taxon>
        <taxon>Flavobacteriia</taxon>
        <taxon>Flavobacteriales</taxon>
        <taxon>Flavobacteriaceae</taxon>
        <taxon>Psychroserpens</taxon>
    </lineage>
</organism>
<comment type="caution">
    <text evidence="4">The sequence shown here is derived from an EMBL/GenBank/DDBJ whole genome shotgun (WGS) entry which is preliminary data.</text>
</comment>
<dbReference type="SUPFAM" id="SSF53756">
    <property type="entry name" value="UDP-Glycosyltransferase/glycogen phosphorylase"/>
    <property type="match status" value="1"/>
</dbReference>
<dbReference type="Gene3D" id="3.40.50.2000">
    <property type="entry name" value="Glycogen Phosphorylase B"/>
    <property type="match status" value="2"/>
</dbReference>
<dbReference type="CDD" id="cd03794">
    <property type="entry name" value="GT4_WbuB-like"/>
    <property type="match status" value="1"/>
</dbReference>
<evidence type="ECO:0000259" key="3">
    <source>
        <dbReference type="Pfam" id="PF13579"/>
    </source>
</evidence>
<keyword evidence="5" id="KW-1185">Reference proteome</keyword>
<evidence type="ECO:0000313" key="4">
    <source>
        <dbReference type="EMBL" id="MCK8481796.1"/>
    </source>
</evidence>
<accession>A0ABT0HBT3</accession>
<name>A0ABT0HBT3_9FLAO</name>
<gene>
    <name evidence="4" type="ORF">MUY34_14280</name>
</gene>
<evidence type="ECO:0000256" key="1">
    <source>
        <dbReference type="ARBA" id="ARBA00022679"/>
    </source>
</evidence>
<dbReference type="NCBIfam" id="NF007640">
    <property type="entry name" value="PRK10307.1"/>
    <property type="match status" value="1"/>
</dbReference>
<feature type="domain" description="Glycosyl transferase family 1" evidence="2">
    <location>
        <begin position="222"/>
        <end position="383"/>
    </location>
</feature>
<sequence length="404" mass="46364">MSKTNITIVGVNYYPEDSAIGLYTTQQAEYLQSKGYNVSIITGFPYYPQWQIRSDYKDKTRWYKEVINNVTVYRYKQYVPSNPTFSKRIIHLLSFTFGNIINLFKVDKPNYVICIVPFTSSILLGWLLKLRYRSKLWIHIQDFEFDAAIDSGLLSSNKSFFITCILWVEKFLLKRADTISTISNGMLNKLNNKVKNANTYYLTNWLDTSKFRVKTIQKHDYLKSDNFKILYSGNIGAKQDWDFFFAVLEGLKTSTGIEVIVVGEGAEKTKVVQKIQQYDFVKHFNLVPYEELPSLLSSADVHVLFQKSDVIDTVMPSKLLGMMASSKPSIVTGNKASEVATVYQKSQGGYYFSDNSVDSVIDCINELKNNKELCTQLGANAEQFVVKNYSKENILDNFILELEK</sequence>
<dbReference type="Pfam" id="PF00534">
    <property type="entry name" value="Glycos_transf_1"/>
    <property type="match status" value="1"/>
</dbReference>
<feature type="domain" description="Glycosyltransferase subfamily 4-like N-terminal" evidence="3">
    <location>
        <begin position="20"/>
        <end position="192"/>
    </location>
</feature>
<dbReference type="PANTHER" id="PTHR46401">
    <property type="entry name" value="GLYCOSYLTRANSFERASE WBBK-RELATED"/>
    <property type="match status" value="1"/>
</dbReference>
<dbReference type="InterPro" id="IPR028098">
    <property type="entry name" value="Glyco_trans_4-like_N"/>
</dbReference>
<proteinExistence type="predicted"/>
<evidence type="ECO:0000313" key="5">
    <source>
        <dbReference type="Proteomes" id="UP001203687"/>
    </source>
</evidence>
<dbReference type="PANTHER" id="PTHR46401:SF2">
    <property type="entry name" value="GLYCOSYLTRANSFERASE WBBK-RELATED"/>
    <property type="match status" value="1"/>
</dbReference>
<dbReference type="Pfam" id="PF13579">
    <property type="entry name" value="Glyco_trans_4_4"/>
    <property type="match status" value="1"/>
</dbReference>
<dbReference type="InterPro" id="IPR001296">
    <property type="entry name" value="Glyco_trans_1"/>
</dbReference>
<reference evidence="4" key="1">
    <citation type="submission" date="2022-04" db="EMBL/GenBank/DDBJ databases">
        <authorList>
            <person name="Ren T."/>
        </authorList>
    </citation>
    <scope>NUCLEOTIDE SEQUENCE</scope>
    <source>
        <strain evidence="4">F63249</strain>
    </source>
</reference>
<protein>
    <submittedName>
        <fullName evidence="4">WcaI family glycosyltransferase</fullName>
    </submittedName>
</protein>
<dbReference type="EMBL" id="JALPQF010000015">
    <property type="protein sequence ID" value="MCK8481796.1"/>
    <property type="molecule type" value="Genomic_DNA"/>
</dbReference>
<keyword evidence="1" id="KW-0808">Transferase</keyword>
<dbReference type="RefSeq" id="WP_248413623.1">
    <property type="nucleotide sequence ID" value="NZ_JALPQF010000015.1"/>
</dbReference>
<dbReference type="Proteomes" id="UP001203687">
    <property type="component" value="Unassembled WGS sequence"/>
</dbReference>